<dbReference type="Pfam" id="PF00698">
    <property type="entry name" value="Acyl_transf_1"/>
    <property type="match status" value="1"/>
</dbReference>
<proteinExistence type="predicted"/>
<evidence type="ECO:0000256" key="2">
    <source>
        <dbReference type="ARBA" id="ARBA00022679"/>
    </source>
</evidence>
<dbReference type="EMBL" id="MCFL01000026">
    <property type="protein sequence ID" value="ORZ34680.1"/>
    <property type="molecule type" value="Genomic_DNA"/>
</dbReference>
<protein>
    <recommendedName>
        <fullName evidence="1">[acyl-carrier-protein] S-malonyltransferase</fullName>
        <ecNumber evidence="1">2.3.1.39</ecNumber>
    </recommendedName>
</protein>
<dbReference type="Proteomes" id="UP000193411">
    <property type="component" value="Unassembled WGS sequence"/>
</dbReference>
<dbReference type="EC" id="2.3.1.39" evidence="1"/>
<gene>
    <name evidence="7" type="ORF">BCR44DRAFT_1435587</name>
</gene>
<dbReference type="STRING" id="765915.A0A1Y2HJC0"/>
<reference evidence="7 8" key="1">
    <citation type="submission" date="2016-07" db="EMBL/GenBank/DDBJ databases">
        <title>Pervasive Adenine N6-methylation of Active Genes in Fungi.</title>
        <authorList>
            <consortium name="DOE Joint Genome Institute"/>
            <person name="Mondo S.J."/>
            <person name="Dannebaum R.O."/>
            <person name="Kuo R.C."/>
            <person name="Labutti K."/>
            <person name="Haridas S."/>
            <person name="Kuo A."/>
            <person name="Salamov A."/>
            <person name="Ahrendt S.R."/>
            <person name="Lipzen A."/>
            <person name="Sullivan W."/>
            <person name="Andreopoulos W.B."/>
            <person name="Clum A."/>
            <person name="Lindquist E."/>
            <person name="Daum C."/>
            <person name="Ramamoorthy G.K."/>
            <person name="Gryganskyi A."/>
            <person name="Culley D."/>
            <person name="Magnuson J.K."/>
            <person name="James T.Y."/>
            <person name="O'Malley M.A."/>
            <person name="Stajich J.E."/>
            <person name="Spatafora J.W."/>
            <person name="Visel A."/>
            <person name="Grigoriev I.V."/>
        </authorList>
    </citation>
    <scope>NUCLEOTIDE SEQUENCE [LARGE SCALE GENOMIC DNA]</scope>
    <source>
        <strain evidence="7 8">PL171</strain>
    </source>
</reference>
<dbReference type="InterPro" id="IPR016035">
    <property type="entry name" value="Acyl_Trfase/lysoPLipase"/>
</dbReference>
<accession>A0A1Y2HJC0</accession>
<comment type="catalytic activity">
    <reaction evidence="4">
        <text>holo-[ACP] + malonyl-CoA = malonyl-[ACP] + CoA</text>
        <dbReference type="Rhea" id="RHEA:41792"/>
        <dbReference type="Rhea" id="RHEA-COMP:9623"/>
        <dbReference type="Rhea" id="RHEA-COMP:9685"/>
        <dbReference type="ChEBI" id="CHEBI:57287"/>
        <dbReference type="ChEBI" id="CHEBI:57384"/>
        <dbReference type="ChEBI" id="CHEBI:64479"/>
        <dbReference type="ChEBI" id="CHEBI:78449"/>
        <dbReference type="EC" id="2.3.1.39"/>
    </reaction>
</comment>
<dbReference type="GO" id="GO:0004314">
    <property type="term" value="F:[acyl-carrier-protein] S-malonyltransferase activity"/>
    <property type="evidence" value="ECO:0007669"/>
    <property type="project" value="UniProtKB-EC"/>
</dbReference>
<evidence type="ECO:0000256" key="1">
    <source>
        <dbReference type="ARBA" id="ARBA00013258"/>
    </source>
</evidence>
<dbReference type="GO" id="GO:0005739">
    <property type="term" value="C:mitochondrion"/>
    <property type="evidence" value="ECO:0007669"/>
    <property type="project" value="TreeGrafter"/>
</dbReference>
<evidence type="ECO:0000256" key="5">
    <source>
        <dbReference type="SAM" id="MobiDB-lite"/>
    </source>
</evidence>
<comment type="caution">
    <text evidence="7">The sequence shown here is derived from an EMBL/GenBank/DDBJ whole genome shotgun (WGS) entry which is preliminary data.</text>
</comment>
<dbReference type="PANTHER" id="PTHR42681:SF1">
    <property type="entry name" value="MALONYL-COA-ACYL CARRIER PROTEIN TRANSACYLASE, MITOCHONDRIAL"/>
    <property type="match status" value="1"/>
</dbReference>
<keyword evidence="2 7" id="KW-0808">Transferase</keyword>
<dbReference type="InterPro" id="IPR050858">
    <property type="entry name" value="Mal-CoA-ACP_Trans/PKS_FabD"/>
</dbReference>
<sequence>MNRITSSIARRLPHGQSNPAFAQPVAQLSRSRRRPFSFVGMSKQLVADFPTAARPILDHVDHILGFNLSKIMFDGPAEVLTSTSHAQPAILASSAALLAVLKHETGFEVTEHADYVLGHSLGEYTALYATGALTFGRPLSLCGLDALANHIRTVVHPSLGPNEVVDLSNINSSTQAVLSGTHDAIERTCKHAVSAPFHCRLMKAAADAMRPHLDATQFKMPKVPVISNVTVAPIASPDEIPGLLYQQITGTVKWQPSIQYLRERGRVRDWAVVGPNRVLGNLLRKDWPTDRVVIVEEGEEIKAVDLVEQVVPYPY</sequence>
<evidence type="ECO:0000256" key="3">
    <source>
        <dbReference type="ARBA" id="ARBA00023315"/>
    </source>
</evidence>
<evidence type="ECO:0000313" key="7">
    <source>
        <dbReference type="EMBL" id="ORZ34680.1"/>
    </source>
</evidence>
<dbReference type="InterPro" id="IPR014043">
    <property type="entry name" value="Acyl_transferase_dom"/>
</dbReference>
<keyword evidence="3" id="KW-0012">Acyltransferase</keyword>
<keyword evidence="7" id="KW-0378">Hydrolase</keyword>
<dbReference type="SMART" id="SM00827">
    <property type="entry name" value="PKS_AT"/>
    <property type="match status" value="1"/>
</dbReference>
<dbReference type="GO" id="GO:0006633">
    <property type="term" value="P:fatty acid biosynthetic process"/>
    <property type="evidence" value="ECO:0007669"/>
    <property type="project" value="TreeGrafter"/>
</dbReference>
<dbReference type="AlphaFoldDB" id="A0A1Y2HJC0"/>
<evidence type="ECO:0000256" key="4">
    <source>
        <dbReference type="ARBA" id="ARBA00048462"/>
    </source>
</evidence>
<name>A0A1Y2HJC0_9FUNG</name>
<dbReference type="Gene3D" id="3.30.70.250">
    <property type="entry name" value="Malonyl-CoA ACP transacylase, ACP-binding"/>
    <property type="match status" value="1"/>
</dbReference>
<evidence type="ECO:0000313" key="8">
    <source>
        <dbReference type="Proteomes" id="UP000193411"/>
    </source>
</evidence>
<dbReference type="InterPro" id="IPR016036">
    <property type="entry name" value="Malonyl_transacylase_ACP-bd"/>
</dbReference>
<feature type="region of interest" description="Disordered" evidence="5">
    <location>
        <begin position="1"/>
        <end position="25"/>
    </location>
</feature>
<dbReference type="PANTHER" id="PTHR42681">
    <property type="entry name" value="MALONYL-COA-ACYL CARRIER PROTEIN TRANSACYLASE, MITOCHONDRIAL"/>
    <property type="match status" value="1"/>
</dbReference>
<dbReference type="OrthoDB" id="541883at2759"/>
<dbReference type="SUPFAM" id="SSF52151">
    <property type="entry name" value="FabD/lysophospholipase-like"/>
    <property type="match status" value="1"/>
</dbReference>
<evidence type="ECO:0000259" key="6">
    <source>
        <dbReference type="SMART" id="SM00827"/>
    </source>
</evidence>
<feature type="domain" description="Malonyl-CoA:ACP transacylase (MAT)" evidence="6">
    <location>
        <begin position="39"/>
        <end position="300"/>
    </location>
</feature>
<keyword evidence="8" id="KW-1185">Reference proteome</keyword>
<dbReference type="Gene3D" id="3.40.366.10">
    <property type="entry name" value="Malonyl-Coenzyme A Acyl Carrier Protein, domain 2"/>
    <property type="match status" value="2"/>
</dbReference>
<dbReference type="SUPFAM" id="SSF55048">
    <property type="entry name" value="Probable ACP-binding domain of malonyl-CoA ACP transacylase"/>
    <property type="match status" value="1"/>
</dbReference>
<dbReference type="GO" id="GO:0016787">
    <property type="term" value="F:hydrolase activity"/>
    <property type="evidence" value="ECO:0007669"/>
    <property type="project" value="UniProtKB-KW"/>
</dbReference>
<organism evidence="7 8">
    <name type="scientific">Catenaria anguillulae PL171</name>
    <dbReference type="NCBI Taxonomy" id="765915"/>
    <lineage>
        <taxon>Eukaryota</taxon>
        <taxon>Fungi</taxon>
        <taxon>Fungi incertae sedis</taxon>
        <taxon>Blastocladiomycota</taxon>
        <taxon>Blastocladiomycetes</taxon>
        <taxon>Blastocladiales</taxon>
        <taxon>Catenariaceae</taxon>
        <taxon>Catenaria</taxon>
    </lineage>
</organism>
<dbReference type="InterPro" id="IPR001227">
    <property type="entry name" value="Ac_transferase_dom_sf"/>
</dbReference>